<comment type="caution">
    <text evidence="8">The sequence shown here is derived from an EMBL/GenBank/DDBJ whole genome shotgun (WGS) entry which is preliminary data.</text>
</comment>
<reference evidence="9 11" key="2">
    <citation type="submission" date="2016-05" db="EMBL/GenBank/DDBJ databases">
        <authorList>
            <person name="Prochazka B."/>
            <person name="Indra A."/>
            <person name="Hasenberger P."/>
            <person name="Blaschitz M."/>
            <person name="Wagner L."/>
            <person name="Wewalka G."/>
            <person name="Sorschag S."/>
            <person name="Schmid D."/>
            <person name="Ruppitsch W."/>
        </authorList>
    </citation>
    <scope>NUCLEOTIDE SEQUENCE [LARGE SCALE GENOMIC DNA]</scope>
    <source>
        <strain evidence="9 11">974010_12</strain>
    </source>
</reference>
<dbReference type="EMBL" id="LYOZ01000035">
    <property type="protein sequence ID" value="OCH97522.1"/>
    <property type="molecule type" value="Genomic_DNA"/>
</dbReference>
<evidence type="ECO:0000313" key="10">
    <source>
        <dbReference type="Proteomes" id="UP000054715"/>
    </source>
</evidence>
<keyword evidence="2" id="KW-0349">Heme</keyword>
<evidence type="ECO:0000256" key="2">
    <source>
        <dbReference type="ARBA" id="ARBA00022617"/>
    </source>
</evidence>
<feature type="domain" description="Cytochrome c" evidence="7">
    <location>
        <begin position="36"/>
        <end position="108"/>
    </location>
</feature>
<dbReference type="RefSeq" id="WP_058450149.1">
    <property type="nucleotide sequence ID" value="NZ_CAAAJF010000017.1"/>
</dbReference>
<keyword evidence="4" id="KW-0249">Electron transport</keyword>
<dbReference type="OrthoDB" id="9814708at2"/>
<evidence type="ECO:0000313" key="8">
    <source>
        <dbReference type="EMBL" id="KTD08092.1"/>
    </source>
</evidence>
<dbReference type="Gene3D" id="1.10.760.10">
    <property type="entry name" value="Cytochrome c-like domain"/>
    <property type="match status" value="1"/>
</dbReference>
<feature type="signal peptide" evidence="6">
    <location>
        <begin position="1"/>
        <end position="22"/>
    </location>
</feature>
<evidence type="ECO:0000256" key="1">
    <source>
        <dbReference type="ARBA" id="ARBA00022448"/>
    </source>
</evidence>
<evidence type="ECO:0000313" key="9">
    <source>
        <dbReference type="EMBL" id="OCH97522.1"/>
    </source>
</evidence>
<evidence type="ECO:0000256" key="4">
    <source>
        <dbReference type="ARBA" id="ARBA00022982"/>
    </source>
</evidence>
<dbReference type="Proteomes" id="UP000093336">
    <property type="component" value="Unassembled WGS sequence"/>
</dbReference>
<feature type="chain" id="PRO_5006914105" evidence="6">
    <location>
        <begin position="23"/>
        <end position="131"/>
    </location>
</feature>
<evidence type="ECO:0000256" key="3">
    <source>
        <dbReference type="ARBA" id="ARBA00022723"/>
    </source>
</evidence>
<proteinExistence type="predicted"/>
<dbReference type="InterPro" id="IPR002323">
    <property type="entry name" value="Cyt_CIE"/>
</dbReference>
<dbReference type="PRINTS" id="PR00607">
    <property type="entry name" value="CYTCHROMECIE"/>
</dbReference>
<name>A0A0W0UK29_9GAMM</name>
<evidence type="ECO:0000259" key="7">
    <source>
        <dbReference type="Pfam" id="PF13442"/>
    </source>
</evidence>
<keyword evidence="5" id="KW-0408">Iron</keyword>
<keyword evidence="1" id="KW-0813">Transport</keyword>
<gene>
    <name evidence="8" type="primary">cyc</name>
    <name evidence="9" type="ORF">A8135_14440</name>
    <name evidence="8" type="ORF">Ljam_2287</name>
</gene>
<dbReference type="GO" id="GO:0009055">
    <property type="term" value="F:electron transfer activity"/>
    <property type="evidence" value="ECO:0007669"/>
    <property type="project" value="InterPro"/>
</dbReference>
<dbReference type="SUPFAM" id="SSF46626">
    <property type="entry name" value="Cytochrome c"/>
    <property type="match status" value="1"/>
</dbReference>
<sequence>MFLYRVLLVVLGCCFCICSYSASHRPEELLQSIKGQPNEGGKIVEHFCASCHAVKPLIPVGAPRMGKKEDWEYRFKQGFNQLFQHTEEGLNTMPPRGGCFECSDEQLMLAIEAMLPTDLGKAFVTNKKNIK</sequence>
<dbReference type="Proteomes" id="UP000054715">
    <property type="component" value="Unassembled WGS sequence"/>
</dbReference>
<dbReference type="GO" id="GO:0005506">
    <property type="term" value="F:iron ion binding"/>
    <property type="evidence" value="ECO:0007669"/>
    <property type="project" value="InterPro"/>
</dbReference>
<keyword evidence="3" id="KW-0479">Metal-binding</keyword>
<dbReference type="PATRIC" id="fig|455.5.peg.2407"/>
<evidence type="ECO:0000313" key="11">
    <source>
        <dbReference type="Proteomes" id="UP000093336"/>
    </source>
</evidence>
<dbReference type="AlphaFoldDB" id="A0A0W0UK29"/>
<protein>
    <submittedName>
        <fullName evidence="8 9">Cytochrome C</fullName>
    </submittedName>
</protein>
<dbReference type="InterPro" id="IPR036909">
    <property type="entry name" value="Cyt_c-like_dom_sf"/>
</dbReference>
<dbReference type="PANTHER" id="PTHR40942">
    <property type="match status" value="1"/>
</dbReference>
<accession>A0A0W0UK29</accession>
<dbReference type="InterPro" id="IPR009056">
    <property type="entry name" value="Cyt_c-like_dom"/>
</dbReference>
<keyword evidence="11" id="KW-1185">Reference proteome</keyword>
<evidence type="ECO:0000256" key="6">
    <source>
        <dbReference type="SAM" id="SignalP"/>
    </source>
</evidence>
<evidence type="ECO:0000256" key="5">
    <source>
        <dbReference type="ARBA" id="ARBA00023004"/>
    </source>
</evidence>
<dbReference type="GO" id="GO:0020037">
    <property type="term" value="F:heme binding"/>
    <property type="evidence" value="ECO:0007669"/>
    <property type="project" value="InterPro"/>
</dbReference>
<dbReference type="Pfam" id="PF13442">
    <property type="entry name" value="Cytochrome_CBB3"/>
    <property type="match status" value="1"/>
</dbReference>
<organism evidence="8 10">
    <name type="scientific">Legionella jamestowniensis</name>
    <dbReference type="NCBI Taxonomy" id="455"/>
    <lineage>
        <taxon>Bacteria</taxon>
        <taxon>Pseudomonadati</taxon>
        <taxon>Pseudomonadota</taxon>
        <taxon>Gammaproteobacteria</taxon>
        <taxon>Legionellales</taxon>
        <taxon>Legionellaceae</taxon>
        <taxon>Legionella</taxon>
    </lineage>
</organism>
<dbReference type="STRING" id="455.Ljam_2287"/>
<dbReference type="PANTHER" id="PTHR40942:SF4">
    <property type="entry name" value="CYTOCHROME C5"/>
    <property type="match status" value="1"/>
</dbReference>
<dbReference type="EMBL" id="LNYG01000013">
    <property type="protein sequence ID" value="KTD08092.1"/>
    <property type="molecule type" value="Genomic_DNA"/>
</dbReference>
<keyword evidence="6" id="KW-0732">Signal</keyword>
<reference evidence="8 10" key="1">
    <citation type="submission" date="2015-11" db="EMBL/GenBank/DDBJ databases">
        <title>Genomic analysis of 38 Legionella species identifies large and diverse effector repertoires.</title>
        <authorList>
            <person name="Burstein D."/>
            <person name="Amaro F."/>
            <person name="Zusman T."/>
            <person name="Lifshitz Z."/>
            <person name="Cohen O."/>
            <person name="Gilbert J.A."/>
            <person name="Pupko T."/>
            <person name="Shuman H.A."/>
            <person name="Segal G."/>
        </authorList>
    </citation>
    <scope>NUCLEOTIDE SEQUENCE [LARGE SCALE GENOMIC DNA]</scope>
    <source>
        <strain evidence="8 10">JA-26-G1-E2</strain>
    </source>
</reference>